<feature type="transmembrane region" description="Helical" evidence="8">
    <location>
        <begin position="287"/>
        <end position="306"/>
    </location>
</feature>
<proteinExistence type="predicted"/>
<organism evidence="11 12">
    <name type="scientific">Coffea canephora</name>
    <name type="common">Robusta coffee</name>
    <dbReference type="NCBI Taxonomy" id="49390"/>
    <lineage>
        <taxon>Eukaryota</taxon>
        <taxon>Viridiplantae</taxon>
        <taxon>Streptophyta</taxon>
        <taxon>Embryophyta</taxon>
        <taxon>Tracheophyta</taxon>
        <taxon>Spermatophyta</taxon>
        <taxon>Magnoliopsida</taxon>
        <taxon>eudicotyledons</taxon>
        <taxon>Gunneridae</taxon>
        <taxon>Pentapetalae</taxon>
        <taxon>asterids</taxon>
        <taxon>lamiids</taxon>
        <taxon>Gentianales</taxon>
        <taxon>Rubiaceae</taxon>
        <taxon>Ixoroideae</taxon>
        <taxon>Gardenieae complex</taxon>
        <taxon>Bertiereae - Coffeeae clade</taxon>
        <taxon>Coffeeae</taxon>
        <taxon>Coffea</taxon>
    </lineage>
</organism>
<keyword evidence="3" id="KW-0547">Nucleotide-binding</keyword>
<dbReference type="STRING" id="49390.A0A068U0L5"/>
<evidence type="ECO:0000256" key="8">
    <source>
        <dbReference type="SAM" id="Phobius"/>
    </source>
</evidence>
<protein>
    <recommendedName>
        <fullName evidence="13">ABC transporter B family member 26, chloroplastic</fullName>
    </recommendedName>
</protein>
<dbReference type="GO" id="GO:0015421">
    <property type="term" value="F:ABC-type oligopeptide transporter activity"/>
    <property type="evidence" value="ECO:0007669"/>
    <property type="project" value="TreeGrafter"/>
</dbReference>
<keyword evidence="12" id="KW-1185">Reference proteome</keyword>
<evidence type="ECO:0000256" key="2">
    <source>
        <dbReference type="ARBA" id="ARBA00022692"/>
    </source>
</evidence>
<evidence type="ECO:0000259" key="9">
    <source>
        <dbReference type="PROSITE" id="PS50893"/>
    </source>
</evidence>
<dbReference type="GO" id="GO:0016887">
    <property type="term" value="F:ATP hydrolysis activity"/>
    <property type="evidence" value="ECO:0007669"/>
    <property type="project" value="InterPro"/>
</dbReference>
<dbReference type="PROSITE" id="PS50929">
    <property type="entry name" value="ABC_TM1F"/>
    <property type="match status" value="1"/>
</dbReference>
<gene>
    <name evidence="11" type="ORF">GSCOC_T00039341001</name>
</gene>
<reference evidence="12" key="1">
    <citation type="journal article" date="2014" name="Science">
        <title>The coffee genome provides insight into the convergent evolution of caffeine biosynthesis.</title>
        <authorList>
            <person name="Denoeud F."/>
            <person name="Carretero-Paulet L."/>
            <person name="Dereeper A."/>
            <person name="Droc G."/>
            <person name="Guyot R."/>
            <person name="Pietrella M."/>
            <person name="Zheng C."/>
            <person name="Alberti A."/>
            <person name="Anthony F."/>
            <person name="Aprea G."/>
            <person name="Aury J.M."/>
            <person name="Bento P."/>
            <person name="Bernard M."/>
            <person name="Bocs S."/>
            <person name="Campa C."/>
            <person name="Cenci A."/>
            <person name="Combes M.C."/>
            <person name="Crouzillat D."/>
            <person name="Da Silva C."/>
            <person name="Daddiego L."/>
            <person name="De Bellis F."/>
            <person name="Dussert S."/>
            <person name="Garsmeur O."/>
            <person name="Gayraud T."/>
            <person name="Guignon V."/>
            <person name="Jahn K."/>
            <person name="Jamilloux V."/>
            <person name="Joet T."/>
            <person name="Labadie K."/>
            <person name="Lan T."/>
            <person name="Leclercq J."/>
            <person name="Lepelley M."/>
            <person name="Leroy T."/>
            <person name="Li L.T."/>
            <person name="Librado P."/>
            <person name="Lopez L."/>
            <person name="Munoz A."/>
            <person name="Noel B."/>
            <person name="Pallavicini A."/>
            <person name="Perrotta G."/>
            <person name="Poncet V."/>
            <person name="Pot D."/>
            <person name="Priyono X."/>
            <person name="Rigoreau M."/>
            <person name="Rouard M."/>
            <person name="Rozas J."/>
            <person name="Tranchant-Dubreuil C."/>
            <person name="VanBuren R."/>
            <person name="Zhang Q."/>
            <person name="Andrade A.C."/>
            <person name="Argout X."/>
            <person name="Bertrand B."/>
            <person name="de Kochko A."/>
            <person name="Graziosi G."/>
            <person name="Henry R.J."/>
            <person name="Jayarama X."/>
            <person name="Ming R."/>
            <person name="Nagai C."/>
            <person name="Rounsley S."/>
            <person name="Sankoff D."/>
            <person name="Giuliano G."/>
            <person name="Albert V.A."/>
            <person name="Wincker P."/>
            <person name="Lashermes P."/>
        </authorList>
    </citation>
    <scope>NUCLEOTIDE SEQUENCE [LARGE SCALE GENOMIC DNA]</scope>
    <source>
        <strain evidence="12">cv. DH200-94</strain>
    </source>
</reference>
<accession>A0A068U0L5</accession>
<evidence type="ECO:0008006" key="13">
    <source>
        <dbReference type="Google" id="ProtNLM"/>
    </source>
</evidence>
<sequence length="711" mass="79294">MAICLTSPRTHSSPEFGKLRSTNITIRKLHLNLAFNSKLRFPYSISIPNVQSRKYSHFSESSSVKGGGVSPEAYQDDDDDGPQIGDSNFDKLKEWVNIVRPFIPGGSWWNLYNAEGKQDGSPTSANPVSLPYALARMWTLVADQRWVLCTAFAALAIAAVAEISIPSILAASIFAAHSGNRDVFQGNSKLLVFLCFTSGICSGLRSGCFAVANTVLVKRMRKTLYSILLDQDFSFFRTEAVGDLTSRLGTDCQRLSHTFGGNLHLIVRNLLQGTGAFIYLVTLSWPLALSTMVICSLLSVIFLFYGRYQKKAAKLSQDYTASANEVATETLSLIRAVRAYGTERQEVERFVQQLKNIALVGIRESAANGFWSMGFHSLYRFTQVLAVLLGGMSILTGHVSAELLTKYVFYCEWLIYAAWRVQDNLSSLLQSVGACEKIFLLMNLSSNDQLLSKGKKYGVKLSKLRGDIDFVNVSFHYPSQNMVPVLENMNFSIRANETTAIVGVSGSGKSTLINLLLRLYEQTDGQIFIDHFSHRELDIRWLRGKIGFVGQDPHLFNMDIKSNICYGCNRNIRQEDIEWAAKQAYAHNFISSLPNGYGTIINDNLLSRGQKQCIALARAILRDPEILVLDEATSALDAESEYYIKCFLQSFKIKTKRTVIVIAQRMSTVEAADNILVIDGGKIVEHGKHSDLLRKDGLYARLWRIQANAWA</sequence>
<feature type="region of interest" description="Disordered" evidence="7">
    <location>
        <begin position="61"/>
        <end position="83"/>
    </location>
</feature>
<dbReference type="InterPro" id="IPR039421">
    <property type="entry name" value="Type_1_exporter"/>
</dbReference>
<keyword evidence="5 8" id="KW-1133">Transmembrane helix</keyword>
<dbReference type="GO" id="GO:0005524">
    <property type="term" value="F:ATP binding"/>
    <property type="evidence" value="ECO:0007669"/>
    <property type="project" value="UniProtKB-KW"/>
</dbReference>
<evidence type="ECO:0000313" key="12">
    <source>
        <dbReference type="Proteomes" id="UP000295252"/>
    </source>
</evidence>
<evidence type="ECO:0000256" key="5">
    <source>
        <dbReference type="ARBA" id="ARBA00022989"/>
    </source>
</evidence>
<dbReference type="InterPro" id="IPR011527">
    <property type="entry name" value="ABC1_TM_dom"/>
</dbReference>
<dbReference type="OMA" id="LGADCQR"/>
<dbReference type="PANTHER" id="PTHR43394:SF19">
    <property type="entry name" value="ABC TRANSPORTER B FAMILY"/>
    <property type="match status" value="1"/>
</dbReference>
<dbReference type="PANTHER" id="PTHR43394">
    <property type="entry name" value="ATP-DEPENDENT PERMEASE MDL1, MITOCHONDRIAL"/>
    <property type="match status" value="1"/>
</dbReference>
<evidence type="ECO:0000259" key="10">
    <source>
        <dbReference type="PROSITE" id="PS50929"/>
    </source>
</evidence>
<dbReference type="InterPro" id="IPR003439">
    <property type="entry name" value="ABC_transporter-like_ATP-bd"/>
</dbReference>
<dbReference type="Proteomes" id="UP000295252">
    <property type="component" value="Chromosome IX"/>
</dbReference>
<dbReference type="PROSITE" id="PS50893">
    <property type="entry name" value="ABC_TRANSPORTER_2"/>
    <property type="match status" value="1"/>
</dbReference>
<dbReference type="Pfam" id="PF00664">
    <property type="entry name" value="ABC_membrane"/>
    <property type="match status" value="1"/>
</dbReference>
<keyword evidence="4" id="KW-0067">ATP-binding</keyword>
<keyword evidence="6 8" id="KW-0472">Membrane</keyword>
<name>A0A068U0L5_COFCA</name>
<dbReference type="EMBL" id="HG739092">
    <property type="protein sequence ID" value="CDP02061.1"/>
    <property type="molecule type" value="Genomic_DNA"/>
</dbReference>
<dbReference type="InParanoid" id="A0A068U0L5"/>
<feature type="domain" description="ABC transporter" evidence="9">
    <location>
        <begin position="468"/>
        <end position="705"/>
    </location>
</feature>
<evidence type="ECO:0000256" key="3">
    <source>
        <dbReference type="ARBA" id="ARBA00022741"/>
    </source>
</evidence>
<dbReference type="GO" id="GO:0016020">
    <property type="term" value="C:membrane"/>
    <property type="evidence" value="ECO:0007669"/>
    <property type="project" value="UniProtKB-SubCell"/>
</dbReference>
<dbReference type="SUPFAM" id="SSF90123">
    <property type="entry name" value="ABC transporter transmembrane region"/>
    <property type="match status" value="1"/>
</dbReference>
<dbReference type="Gramene" id="CDP02061">
    <property type="protein sequence ID" value="CDP02061"/>
    <property type="gene ID" value="GSCOC_T00039341001"/>
</dbReference>
<dbReference type="SMART" id="SM00382">
    <property type="entry name" value="AAA"/>
    <property type="match status" value="1"/>
</dbReference>
<dbReference type="CDD" id="cd18572">
    <property type="entry name" value="ABC_6TM_TAP"/>
    <property type="match status" value="1"/>
</dbReference>
<comment type="subcellular location">
    <subcellularLocation>
        <location evidence="1">Membrane</location>
        <topology evidence="1">Multi-pass membrane protein</topology>
    </subcellularLocation>
</comment>
<dbReference type="InterPro" id="IPR036640">
    <property type="entry name" value="ABC1_TM_sf"/>
</dbReference>
<dbReference type="PhylomeDB" id="A0A068U0L5"/>
<dbReference type="InterPro" id="IPR027417">
    <property type="entry name" value="P-loop_NTPase"/>
</dbReference>
<feature type="transmembrane region" description="Helical" evidence="8">
    <location>
        <begin position="146"/>
        <end position="170"/>
    </location>
</feature>
<feature type="domain" description="ABC transmembrane type-1" evidence="10">
    <location>
        <begin position="151"/>
        <end position="430"/>
    </location>
</feature>
<evidence type="ECO:0000313" key="11">
    <source>
        <dbReference type="EMBL" id="CDP02061.1"/>
    </source>
</evidence>
<evidence type="ECO:0000256" key="6">
    <source>
        <dbReference type="ARBA" id="ARBA00023136"/>
    </source>
</evidence>
<feature type="transmembrane region" description="Helical" evidence="8">
    <location>
        <begin position="190"/>
        <end position="212"/>
    </location>
</feature>
<dbReference type="SUPFAM" id="SSF52540">
    <property type="entry name" value="P-loop containing nucleoside triphosphate hydrolases"/>
    <property type="match status" value="1"/>
</dbReference>
<evidence type="ECO:0000256" key="4">
    <source>
        <dbReference type="ARBA" id="ARBA00022840"/>
    </source>
</evidence>
<dbReference type="FunFam" id="3.40.50.300:FF:000218">
    <property type="entry name" value="Multidrug ABC transporter ATP-binding protein"/>
    <property type="match status" value="1"/>
</dbReference>
<dbReference type="Pfam" id="PF00005">
    <property type="entry name" value="ABC_tran"/>
    <property type="match status" value="1"/>
</dbReference>
<evidence type="ECO:0000256" key="7">
    <source>
        <dbReference type="SAM" id="MobiDB-lite"/>
    </source>
</evidence>
<keyword evidence="2 8" id="KW-0812">Transmembrane</keyword>
<dbReference type="Gene3D" id="1.20.1560.10">
    <property type="entry name" value="ABC transporter type 1, transmembrane domain"/>
    <property type="match status" value="1"/>
</dbReference>
<evidence type="ECO:0000256" key="1">
    <source>
        <dbReference type="ARBA" id="ARBA00004141"/>
    </source>
</evidence>
<dbReference type="OrthoDB" id="6500128at2759"/>
<dbReference type="Gene3D" id="3.40.50.300">
    <property type="entry name" value="P-loop containing nucleotide triphosphate hydrolases"/>
    <property type="match status" value="1"/>
</dbReference>
<dbReference type="AlphaFoldDB" id="A0A068U0L5"/>
<dbReference type="InterPro" id="IPR003593">
    <property type="entry name" value="AAA+_ATPase"/>
</dbReference>